<evidence type="ECO:0000313" key="2">
    <source>
        <dbReference type="Proteomes" id="UP000342300"/>
    </source>
</evidence>
<sequence length="90" mass="10156">MTSAAPGISTFPVEVTSLPSKHGFRLLLEGAELFLPFSEFPWFRELPVGKILHVELPSANHLYWPELDIDLAFESIRHPERFPLVSRVGA</sequence>
<dbReference type="EMBL" id="PDHS01000486">
    <property type="protein sequence ID" value="MQM32299.1"/>
    <property type="molecule type" value="Genomic_DNA"/>
</dbReference>
<evidence type="ECO:0008006" key="3">
    <source>
        <dbReference type="Google" id="ProtNLM"/>
    </source>
</evidence>
<reference evidence="1 2" key="1">
    <citation type="submission" date="2017-09" db="EMBL/GenBank/DDBJ databases">
        <title>Metagenomic Analysis Reveals Denitrifying Candidatus Accumulibacter and Flanking Population as a Source of N2O.</title>
        <authorList>
            <person name="Gao H."/>
            <person name="Mao Y."/>
            <person name="Zhao X."/>
            <person name="Liu W.-T."/>
            <person name="Zhang T."/>
            <person name="Wells G."/>
        </authorList>
    </citation>
    <scope>NUCLEOTIDE SEQUENCE [LARGE SCALE GENOMIC DNA]</scope>
    <source>
        <strain evidence="1">CANDO_2_IC</strain>
    </source>
</reference>
<dbReference type="Proteomes" id="UP000342300">
    <property type="component" value="Unassembled WGS sequence"/>
</dbReference>
<dbReference type="Pfam" id="PF10387">
    <property type="entry name" value="DUF2442"/>
    <property type="match status" value="1"/>
</dbReference>
<accession>A0A6A7RY21</accession>
<protein>
    <recommendedName>
        <fullName evidence="3">DUF2442 domain-containing protein</fullName>
    </recommendedName>
</protein>
<comment type="caution">
    <text evidence="1">The sequence shown here is derived from an EMBL/GenBank/DDBJ whole genome shotgun (WGS) entry which is preliminary data.</text>
</comment>
<name>A0A6A7RY21_9PROT</name>
<organism evidence="1 2">
    <name type="scientific">Candidatus Accumulibacter phosphatis</name>
    <dbReference type="NCBI Taxonomy" id="327160"/>
    <lineage>
        <taxon>Bacteria</taxon>
        <taxon>Pseudomonadati</taxon>
        <taxon>Pseudomonadota</taxon>
        <taxon>Betaproteobacteria</taxon>
        <taxon>Candidatus Accumulibacter</taxon>
    </lineage>
</organism>
<evidence type="ECO:0000313" key="1">
    <source>
        <dbReference type="EMBL" id="MQM32299.1"/>
    </source>
</evidence>
<proteinExistence type="predicted"/>
<gene>
    <name evidence="1" type="ORF">CRU78_18070</name>
</gene>
<dbReference type="AlphaFoldDB" id="A0A6A7RY21"/>
<dbReference type="InterPro" id="IPR018841">
    <property type="entry name" value="DUF2442"/>
</dbReference>